<keyword evidence="6" id="KW-0326">Glycosidase</keyword>
<dbReference type="InterPro" id="IPR040720">
    <property type="entry name" value="GH81_C"/>
</dbReference>
<feature type="domain" description="Glycosyl hydrolase family 81 N-terminal" evidence="11">
    <location>
        <begin position="38"/>
        <end position="312"/>
    </location>
</feature>
<dbReference type="OrthoDB" id="4473401at2759"/>
<keyword evidence="9" id="KW-0812">Transmembrane</keyword>
<comment type="caution">
    <text evidence="13">The sequence shown here is derived from an EMBL/GenBank/DDBJ whole genome shotgun (WGS) entry which is preliminary data.</text>
</comment>
<comment type="catalytic activity">
    <reaction evidence="1">
        <text>Hydrolysis of (1-&gt;3)-beta-D-glucosidic linkages in (1-&gt;3)-beta-D-glucans.</text>
        <dbReference type="EC" id="3.2.1.39"/>
    </reaction>
</comment>
<sequence>MAGAVLFMLLWAIASAFPYQNATHPLQDVLNSFPLAIATRPFPTGAFWTNLLLGNEAVASLPYTIKVDTNQLQISYPFRVVTSDSIIEGFTAEIVLDVGTEHLTIQRYDELSVTVAFSKDNGNILLHLARGSPYITVEYKGATPVLSSALQIMSMTNDATNGLTEVVLGNWHKWLLFTSNPITWTANGSKYVGPTNYQGVLRFGLELSKVFRPILAQHAATYPVGATITHSMVNTDTVAWKFAWKTATFPGVSSPPDLLMTALSHHLDTFQSSMTTVPKLSYMAIHGPMTGVAGNTWSFQDTLQPVLWDYAPEGIMADSTTSEYASAVTAIKTSLVKDINLYPMFTTDAYNFGKQIAREARLVLIADRFKATTIRDKGLLKMKSQLQQWWNSEANNHFLYDTTFGGLVTKQGLADRDAEFGSGYYNDHHFHYGYFVYASAVLRKFDPDFVSQFAAAIDMIVSDIASPVSTSSYLSSVPQRSLFPTARHKDWFVGHSYASGLFSMSNGKSQESSSEAVNAYYAATLYSSLADNTDYYNYARLLLAMDIRSTQKYWQITEPSKIYEPVFAANKMVGVVSEMSVVYSTWFGNLPSEIHGINLMPITPITSTLLRPDYVWQQRQVLDSSSTPGPDFWPTLTLLDKAIVNASVAWQTLMSSNKPYDSGNSASNSLLFVASLPSYTPNTTAANKPAPKCFGYPACYLAGAFGAPLECCNSLPGCCPSDNACCTASVEPTIDSEACHGEPACAALGLGCCSSDSGCCDPAGVVLGCCKPKTQPSSGSSTSANVCHNQPACGALNLGCCSSPEGCCTPSATGVMLDCCNSSPPTTTSVVTSSTSATCYNEPLCLKDNLDCCSNPEGCCKPDANGGYLDCCKAFFDSLTAPPAVKKTCHNEPKCLAAGVDCCNLKEGCCSTEPLLGCCLAYSSSTEVKVGSGNTQTCFDNPKCLTAGPNASPLACCLDPNGPGCCPGAACCDGTSVEKIIAIVVAVLLGICIIYCAIMYYRRRHYEPVERDARSWYCAAFMLVTAAFFVYLMVTDMHFSIPKDD</sequence>
<keyword evidence="4" id="KW-0378">Hydrolase</keyword>
<evidence type="ECO:0000256" key="10">
    <source>
        <dbReference type="SAM" id="SignalP"/>
    </source>
</evidence>
<organism evidence="13 14">
    <name type="scientific">Thraustotheca clavata</name>
    <dbReference type="NCBI Taxonomy" id="74557"/>
    <lineage>
        <taxon>Eukaryota</taxon>
        <taxon>Sar</taxon>
        <taxon>Stramenopiles</taxon>
        <taxon>Oomycota</taxon>
        <taxon>Saprolegniomycetes</taxon>
        <taxon>Saprolegniales</taxon>
        <taxon>Achlyaceae</taxon>
        <taxon>Thraustotheca</taxon>
    </lineage>
</organism>
<dbReference type="GO" id="GO:0000272">
    <property type="term" value="P:polysaccharide catabolic process"/>
    <property type="evidence" value="ECO:0007669"/>
    <property type="project" value="UniProtKB-KW"/>
</dbReference>
<feature type="chain" id="PRO_5012438659" description="glucan endo-1,3-beta-D-glucosidase" evidence="10">
    <location>
        <begin position="17"/>
        <end position="1045"/>
    </location>
</feature>
<feature type="transmembrane region" description="Helical" evidence="9">
    <location>
        <begin position="980"/>
        <end position="1001"/>
    </location>
</feature>
<dbReference type="InterPro" id="IPR040451">
    <property type="entry name" value="GH81_N"/>
</dbReference>
<dbReference type="GO" id="GO:0042973">
    <property type="term" value="F:glucan endo-1,3-beta-D-glucosidase activity"/>
    <property type="evidence" value="ECO:0007669"/>
    <property type="project" value="UniProtKB-EC"/>
</dbReference>
<keyword evidence="7" id="KW-0961">Cell wall biogenesis/degradation</keyword>
<feature type="transmembrane region" description="Helical" evidence="9">
    <location>
        <begin position="1013"/>
        <end position="1034"/>
    </location>
</feature>
<reference evidence="13 14" key="1">
    <citation type="journal article" date="2014" name="Genome Biol. Evol.">
        <title>The secreted proteins of Achlya hypogyna and Thraustotheca clavata identify the ancestral oomycete secretome and reveal gene acquisitions by horizontal gene transfer.</title>
        <authorList>
            <person name="Misner I."/>
            <person name="Blouin N."/>
            <person name="Leonard G."/>
            <person name="Richards T.A."/>
            <person name="Lane C.E."/>
        </authorList>
    </citation>
    <scope>NUCLEOTIDE SEQUENCE [LARGE SCALE GENOMIC DNA]</scope>
    <source>
        <strain evidence="13 14">ATCC 34112</strain>
    </source>
</reference>
<dbReference type="PANTHER" id="PTHR31983">
    <property type="entry name" value="ENDO-1,3(4)-BETA-GLUCANASE 1"/>
    <property type="match status" value="1"/>
</dbReference>
<dbReference type="GO" id="GO:0071555">
    <property type="term" value="P:cell wall organization"/>
    <property type="evidence" value="ECO:0007669"/>
    <property type="project" value="UniProtKB-KW"/>
</dbReference>
<evidence type="ECO:0000313" key="14">
    <source>
        <dbReference type="Proteomes" id="UP000243217"/>
    </source>
</evidence>
<dbReference type="EMBL" id="JNBS01000780">
    <property type="protein sequence ID" value="OQS03747.1"/>
    <property type="molecule type" value="Genomic_DNA"/>
</dbReference>
<feature type="domain" description="Glycosyl hydrolase family 81 C-terminal" evidence="12">
    <location>
        <begin position="329"/>
        <end position="666"/>
    </location>
</feature>
<evidence type="ECO:0000256" key="6">
    <source>
        <dbReference type="ARBA" id="ARBA00023295"/>
    </source>
</evidence>
<keyword evidence="8" id="KW-0624">Polysaccharide degradation</keyword>
<evidence type="ECO:0000256" key="2">
    <source>
        <dbReference type="ARBA" id="ARBA00010730"/>
    </source>
</evidence>
<evidence type="ECO:0000256" key="9">
    <source>
        <dbReference type="SAM" id="Phobius"/>
    </source>
</evidence>
<accession>A0A1W0A0G3</accession>
<evidence type="ECO:0000256" key="5">
    <source>
        <dbReference type="ARBA" id="ARBA00023277"/>
    </source>
</evidence>
<evidence type="ECO:0000259" key="12">
    <source>
        <dbReference type="Pfam" id="PF17652"/>
    </source>
</evidence>
<dbReference type="InterPro" id="IPR005200">
    <property type="entry name" value="Endo-beta-glucanase"/>
</dbReference>
<dbReference type="AlphaFoldDB" id="A0A1W0A0G3"/>
<keyword evidence="5" id="KW-0119">Carbohydrate metabolism</keyword>
<comment type="similarity">
    <text evidence="2">Belongs to the glycosyl hydrolase 81 family.</text>
</comment>
<keyword evidence="9" id="KW-1133">Transmembrane helix</keyword>
<dbReference type="Gene3D" id="2.70.98.30">
    <property type="entry name" value="Golgi alpha-mannosidase II, domain 4"/>
    <property type="match status" value="1"/>
</dbReference>
<dbReference type="PROSITE" id="PS52008">
    <property type="entry name" value="GH81"/>
    <property type="match status" value="1"/>
</dbReference>
<evidence type="ECO:0000256" key="3">
    <source>
        <dbReference type="ARBA" id="ARBA00012780"/>
    </source>
</evidence>
<evidence type="ECO:0000259" key="11">
    <source>
        <dbReference type="Pfam" id="PF03639"/>
    </source>
</evidence>
<dbReference type="GO" id="GO:0052861">
    <property type="term" value="F:endo-1,3(4)-beta-glucanase activity"/>
    <property type="evidence" value="ECO:0007669"/>
    <property type="project" value="InterPro"/>
</dbReference>
<evidence type="ECO:0000256" key="4">
    <source>
        <dbReference type="ARBA" id="ARBA00022801"/>
    </source>
</evidence>
<keyword evidence="14" id="KW-1185">Reference proteome</keyword>
<dbReference type="Proteomes" id="UP000243217">
    <property type="component" value="Unassembled WGS sequence"/>
</dbReference>
<dbReference type="Pfam" id="PF17652">
    <property type="entry name" value="Glyco_hydro81C"/>
    <property type="match status" value="1"/>
</dbReference>
<keyword evidence="10" id="KW-0732">Signal</keyword>
<name>A0A1W0A0G3_9STRA</name>
<evidence type="ECO:0000256" key="7">
    <source>
        <dbReference type="ARBA" id="ARBA00023316"/>
    </source>
</evidence>
<feature type="signal peptide" evidence="10">
    <location>
        <begin position="1"/>
        <end position="16"/>
    </location>
</feature>
<dbReference type="EC" id="3.2.1.39" evidence="3"/>
<keyword evidence="9" id="KW-0472">Membrane</keyword>
<proteinExistence type="inferred from homology"/>
<dbReference type="Pfam" id="PF03639">
    <property type="entry name" value="Glyco_hydro_81"/>
    <property type="match status" value="1"/>
</dbReference>
<evidence type="ECO:0000256" key="1">
    <source>
        <dbReference type="ARBA" id="ARBA00000382"/>
    </source>
</evidence>
<evidence type="ECO:0000256" key="8">
    <source>
        <dbReference type="ARBA" id="ARBA00023326"/>
    </source>
</evidence>
<gene>
    <name evidence="13" type="ORF">THRCLA_03957</name>
</gene>
<dbReference type="PANTHER" id="PTHR31983:SF0">
    <property type="entry name" value="GLUCAN ENDO-1,3-BETA-D-GLUCOSIDASE 2"/>
    <property type="match status" value="1"/>
</dbReference>
<evidence type="ECO:0000313" key="13">
    <source>
        <dbReference type="EMBL" id="OQS03747.1"/>
    </source>
</evidence>
<protein>
    <recommendedName>
        <fullName evidence="3">glucan endo-1,3-beta-D-glucosidase</fullName>
        <ecNumber evidence="3">3.2.1.39</ecNumber>
    </recommendedName>
</protein>